<evidence type="ECO:0000256" key="5">
    <source>
        <dbReference type="ARBA" id="ARBA00022749"/>
    </source>
</evidence>
<dbReference type="InterPro" id="IPR017926">
    <property type="entry name" value="GATASE"/>
</dbReference>
<dbReference type="FunFam" id="3.40.50.880:FF:000001">
    <property type="entry name" value="GMP synthase [glutamine-hydrolyzing]"/>
    <property type="match status" value="1"/>
</dbReference>
<feature type="binding site" evidence="10">
    <location>
        <begin position="221"/>
        <end position="227"/>
    </location>
    <ligand>
        <name>ATP</name>
        <dbReference type="ChEBI" id="CHEBI:30616"/>
    </ligand>
</feature>
<evidence type="ECO:0000256" key="7">
    <source>
        <dbReference type="ARBA" id="ARBA00022840"/>
    </source>
</evidence>
<dbReference type="NCBIfam" id="TIGR00884">
    <property type="entry name" value="guaA_Cterm"/>
    <property type="match status" value="1"/>
</dbReference>
<dbReference type="PANTHER" id="PTHR11922:SF2">
    <property type="entry name" value="GMP SYNTHASE [GLUTAMINE-HYDROLYZING]"/>
    <property type="match status" value="1"/>
</dbReference>
<feature type="domain" description="GMPS ATP-PPase" evidence="11">
    <location>
        <begin position="194"/>
        <end position="384"/>
    </location>
</feature>
<evidence type="ECO:0000256" key="8">
    <source>
        <dbReference type="ARBA" id="ARBA00022962"/>
    </source>
</evidence>
<gene>
    <name evidence="9" type="primary">guaA</name>
    <name evidence="12" type="ORF">EJ995_11000</name>
</gene>
<evidence type="ECO:0000256" key="4">
    <source>
        <dbReference type="ARBA" id="ARBA00022741"/>
    </source>
</evidence>
<evidence type="ECO:0000256" key="9">
    <source>
        <dbReference type="HAMAP-Rule" id="MF_00344"/>
    </source>
</evidence>
<dbReference type="InterPro" id="IPR004739">
    <property type="entry name" value="GMP_synth_GATase"/>
</dbReference>
<dbReference type="AlphaFoldDB" id="A0A3S9N000"/>
<evidence type="ECO:0000256" key="3">
    <source>
        <dbReference type="ARBA" id="ARBA00022598"/>
    </source>
</evidence>
<dbReference type="OrthoDB" id="9802219at2"/>
<evidence type="ECO:0000313" key="12">
    <source>
        <dbReference type="EMBL" id="AZQ44737.1"/>
    </source>
</evidence>
<dbReference type="RefSeq" id="WP_126448452.1">
    <property type="nucleotide sequence ID" value="NZ_CP034549.1"/>
</dbReference>
<dbReference type="PANTHER" id="PTHR11922">
    <property type="entry name" value="GMP SYNTHASE-RELATED"/>
    <property type="match status" value="1"/>
</dbReference>
<proteinExistence type="inferred from homology"/>
<dbReference type="GO" id="GO:0003921">
    <property type="term" value="F:GMP synthase activity"/>
    <property type="evidence" value="ECO:0007669"/>
    <property type="project" value="InterPro"/>
</dbReference>
<dbReference type="Pfam" id="PF02540">
    <property type="entry name" value="NAD_synthase"/>
    <property type="match status" value="1"/>
</dbReference>
<evidence type="ECO:0000256" key="6">
    <source>
        <dbReference type="ARBA" id="ARBA00022755"/>
    </source>
</evidence>
<dbReference type="Gene3D" id="3.30.300.10">
    <property type="match status" value="1"/>
</dbReference>
<dbReference type="Gene3D" id="3.40.50.880">
    <property type="match status" value="1"/>
</dbReference>
<dbReference type="PRINTS" id="PR00096">
    <property type="entry name" value="GATASE"/>
</dbReference>
<comment type="function">
    <text evidence="1 9">Catalyzes the synthesis of GMP from XMP.</text>
</comment>
<comment type="catalytic activity">
    <reaction evidence="9">
        <text>XMP + L-glutamine + ATP + H2O = GMP + L-glutamate + AMP + diphosphate + 2 H(+)</text>
        <dbReference type="Rhea" id="RHEA:11680"/>
        <dbReference type="ChEBI" id="CHEBI:15377"/>
        <dbReference type="ChEBI" id="CHEBI:15378"/>
        <dbReference type="ChEBI" id="CHEBI:29985"/>
        <dbReference type="ChEBI" id="CHEBI:30616"/>
        <dbReference type="ChEBI" id="CHEBI:33019"/>
        <dbReference type="ChEBI" id="CHEBI:57464"/>
        <dbReference type="ChEBI" id="CHEBI:58115"/>
        <dbReference type="ChEBI" id="CHEBI:58359"/>
        <dbReference type="ChEBI" id="CHEBI:456215"/>
        <dbReference type="EC" id="6.3.5.2"/>
    </reaction>
</comment>
<dbReference type="Pfam" id="PF00958">
    <property type="entry name" value="GMP_synt_C"/>
    <property type="match status" value="1"/>
</dbReference>
<keyword evidence="7 9" id="KW-0067">ATP-binding</keyword>
<keyword evidence="13" id="KW-1185">Reference proteome</keyword>
<dbReference type="InterPro" id="IPR029062">
    <property type="entry name" value="Class_I_gatase-like"/>
</dbReference>
<evidence type="ECO:0000256" key="10">
    <source>
        <dbReference type="PROSITE-ProRule" id="PRU00886"/>
    </source>
</evidence>
<dbReference type="SUPFAM" id="SSF52402">
    <property type="entry name" value="Adenine nucleotide alpha hydrolases-like"/>
    <property type="match status" value="1"/>
</dbReference>
<dbReference type="CDD" id="cd01997">
    <property type="entry name" value="GMP_synthase_C"/>
    <property type="match status" value="1"/>
</dbReference>
<keyword evidence="4 9" id="KW-0547">Nucleotide-binding</keyword>
<dbReference type="EMBL" id="CP034549">
    <property type="protein sequence ID" value="AZQ44737.1"/>
    <property type="molecule type" value="Genomic_DNA"/>
</dbReference>
<dbReference type="Proteomes" id="UP000279600">
    <property type="component" value="Chromosome"/>
</dbReference>
<dbReference type="InterPro" id="IPR001674">
    <property type="entry name" value="GMP_synth_C"/>
</dbReference>
<dbReference type="PROSITE" id="PS51273">
    <property type="entry name" value="GATASE_TYPE_1"/>
    <property type="match status" value="1"/>
</dbReference>
<dbReference type="SUPFAM" id="SSF54810">
    <property type="entry name" value="GMP synthetase C-terminal dimerisation domain"/>
    <property type="match status" value="1"/>
</dbReference>
<comment type="subunit">
    <text evidence="9">Homodimer.</text>
</comment>
<feature type="active site" evidence="9">
    <location>
        <position position="167"/>
    </location>
</feature>
<dbReference type="PROSITE" id="PS51553">
    <property type="entry name" value="GMPS_ATP_PPASE"/>
    <property type="match status" value="1"/>
</dbReference>
<protein>
    <recommendedName>
        <fullName evidence="9">GMP synthase [glutamine-hydrolyzing]</fullName>
        <ecNumber evidence="9">6.3.5.2</ecNumber>
    </recommendedName>
    <alternativeName>
        <fullName evidence="9">GMP synthetase</fullName>
    </alternativeName>
    <alternativeName>
        <fullName evidence="9">Glutamine amidotransferase</fullName>
    </alternativeName>
</protein>
<dbReference type="NCBIfam" id="TIGR00888">
    <property type="entry name" value="guaA_Nterm"/>
    <property type="match status" value="1"/>
</dbReference>
<reference evidence="12 13" key="1">
    <citation type="submission" date="2018-12" db="EMBL/GenBank/DDBJ databases">
        <title>Complete genome of Nonlabens sp. MJ115.</title>
        <authorList>
            <person name="Choi H.S."/>
            <person name="Jung J."/>
        </authorList>
    </citation>
    <scope>NUCLEOTIDE SEQUENCE [LARGE SCALE GENOMIC DNA]</scope>
    <source>
        <strain evidence="12 13">MJ115</strain>
    </source>
</reference>
<dbReference type="Pfam" id="PF00117">
    <property type="entry name" value="GATase"/>
    <property type="match status" value="1"/>
</dbReference>
<sequence length="509" mass="56416">MQNSVLILDFGSQYTQLIARRVRELNIYCEIHPFHKIPEDLSPFKAVILSGSPFSVRADDAPHPDLSSVKGKLPLLGVCYGAQYLAHFYGGKVAASNIREYGRAHLTVIKDAQPLFENITENSQVWMSHSDTIKDLPDNATTIASTADVFNAAYRIDNEDTYGIQFHPEVYHSTDGKTLLHNFLINIAGVEPDWTPGAFVDMTVADLKEKIGDDKVVLGLSGGVDSSVAAILLHKAIGKNLHCIFVNNGLLRKDEYDQVLHQYKDLGLNVKGVDATARFMDALAGIEDPELKRKAIGRVFIEVFDDEATSIENVTYLAQGTIYPDVIESISVNGPSATIKSHHNVGGLPDFMKLKIVEPLRMLFKDEVRRVGKEMDMDPNILGRHPFPGPGLAIRILGAIDQGKVRLLQEADAIFIANLKKWELYDKVWQAGAILLPVNSVGVMGDERTYEKCVALRAVESTDGMTADWVDLPYKFLQDTSNEIINKVKGVNRVVYDISSKPPATIEWE</sequence>
<evidence type="ECO:0000259" key="11">
    <source>
        <dbReference type="PROSITE" id="PS51553"/>
    </source>
</evidence>
<dbReference type="FunFam" id="3.30.300.10:FF:000002">
    <property type="entry name" value="GMP synthase [glutamine-hydrolyzing]"/>
    <property type="match status" value="1"/>
</dbReference>
<dbReference type="UniPathway" id="UPA00189">
    <property type="reaction ID" value="UER00296"/>
</dbReference>
<evidence type="ECO:0000313" key="13">
    <source>
        <dbReference type="Proteomes" id="UP000279600"/>
    </source>
</evidence>
<feature type="active site" evidence="9">
    <location>
        <position position="169"/>
    </location>
</feature>
<dbReference type="HAMAP" id="MF_00344">
    <property type="entry name" value="GMP_synthase"/>
    <property type="match status" value="1"/>
</dbReference>
<keyword evidence="3 9" id="KW-0436">Ligase</keyword>
<feature type="active site" description="Nucleophile" evidence="9">
    <location>
        <position position="79"/>
    </location>
</feature>
<keyword evidence="8 9" id="KW-0315">Glutamine amidotransferase</keyword>
<keyword evidence="6 9" id="KW-0658">Purine biosynthesis</keyword>
<dbReference type="InterPro" id="IPR022310">
    <property type="entry name" value="NAD/GMP_synthase"/>
</dbReference>
<dbReference type="Gene3D" id="3.40.50.620">
    <property type="entry name" value="HUPs"/>
    <property type="match status" value="1"/>
</dbReference>
<dbReference type="EC" id="6.3.5.2" evidence="9"/>
<dbReference type="CDD" id="cd01742">
    <property type="entry name" value="GATase1_GMP_Synthase"/>
    <property type="match status" value="1"/>
</dbReference>
<dbReference type="SUPFAM" id="SSF52317">
    <property type="entry name" value="Class I glutamine amidotransferase-like"/>
    <property type="match status" value="1"/>
</dbReference>
<dbReference type="InterPro" id="IPR025777">
    <property type="entry name" value="GMPS_ATP_PPase_dom"/>
</dbReference>
<keyword evidence="5 9" id="KW-0332">GMP biosynthesis</keyword>
<dbReference type="KEGG" id="noj:EJ995_11000"/>
<dbReference type="GO" id="GO:0005524">
    <property type="term" value="F:ATP binding"/>
    <property type="evidence" value="ECO:0007669"/>
    <property type="project" value="UniProtKB-UniRule"/>
</dbReference>
<name>A0A3S9N000_9FLAO</name>
<evidence type="ECO:0000256" key="2">
    <source>
        <dbReference type="ARBA" id="ARBA00005153"/>
    </source>
</evidence>
<evidence type="ECO:0000256" key="1">
    <source>
        <dbReference type="ARBA" id="ARBA00002332"/>
    </source>
</evidence>
<comment type="pathway">
    <text evidence="2 9">Purine metabolism; GMP biosynthesis; GMP from XMP (L-Gln route): step 1/1.</text>
</comment>
<dbReference type="InterPro" id="IPR022955">
    <property type="entry name" value="GMP_synthase"/>
</dbReference>
<dbReference type="FunFam" id="3.40.50.620:FF:000001">
    <property type="entry name" value="GMP synthase [glutamine-hydrolyzing]"/>
    <property type="match status" value="1"/>
</dbReference>
<dbReference type="GO" id="GO:0005829">
    <property type="term" value="C:cytosol"/>
    <property type="evidence" value="ECO:0007669"/>
    <property type="project" value="TreeGrafter"/>
</dbReference>
<dbReference type="InterPro" id="IPR014729">
    <property type="entry name" value="Rossmann-like_a/b/a_fold"/>
</dbReference>
<organism evidence="12 13">
    <name type="scientific">Nonlabens ponticola</name>
    <dbReference type="NCBI Taxonomy" id="2496866"/>
    <lineage>
        <taxon>Bacteria</taxon>
        <taxon>Pseudomonadati</taxon>
        <taxon>Bacteroidota</taxon>
        <taxon>Flavobacteriia</taxon>
        <taxon>Flavobacteriales</taxon>
        <taxon>Flavobacteriaceae</taxon>
        <taxon>Nonlabens</taxon>
    </lineage>
</organism>
<dbReference type="NCBIfam" id="NF000848">
    <property type="entry name" value="PRK00074.1"/>
    <property type="match status" value="1"/>
</dbReference>
<accession>A0A3S9N000</accession>